<gene>
    <name evidence="2" type="ORF">CFO_g5017</name>
</gene>
<dbReference type="AlphaFoldDB" id="A0A0F8B020"/>
<evidence type="ECO:0000256" key="1">
    <source>
        <dbReference type="SAM" id="MobiDB-lite"/>
    </source>
</evidence>
<evidence type="ECO:0000313" key="3">
    <source>
        <dbReference type="Proteomes" id="UP000034841"/>
    </source>
</evidence>
<feature type="region of interest" description="Disordered" evidence="1">
    <location>
        <begin position="1"/>
        <end position="20"/>
    </location>
</feature>
<comment type="caution">
    <text evidence="2">The sequence shown here is derived from an EMBL/GenBank/DDBJ whole genome shotgun (WGS) entry which is preliminary data.</text>
</comment>
<name>A0A0F8B020_CERFI</name>
<dbReference type="Proteomes" id="UP000034841">
    <property type="component" value="Unassembled WGS sequence"/>
</dbReference>
<reference evidence="2 3" key="1">
    <citation type="submission" date="2015-04" db="EMBL/GenBank/DDBJ databases">
        <title>Genome sequence of Ceratocystis platani, a major pathogen of plane trees.</title>
        <authorList>
            <person name="Belbahri L."/>
        </authorList>
    </citation>
    <scope>NUCLEOTIDE SEQUENCE [LARGE SCALE GENOMIC DNA]</scope>
    <source>
        <strain evidence="2 3">CFO</strain>
    </source>
</reference>
<evidence type="ECO:0008006" key="4">
    <source>
        <dbReference type="Google" id="ProtNLM"/>
    </source>
</evidence>
<organism evidence="2 3">
    <name type="scientific">Ceratocystis fimbriata f. sp. platani</name>
    <dbReference type="NCBI Taxonomy" id="88771"/>
    <lineage>
        <taxon>Eukaryota</taxon>
        <taxon>Fungi</taxon>
        <taxon>Dikarya</taxon>
        <taxon>Ascomycota</taxon>
        <taxon>Pezizomycotina</taxon>
        <taxon>Sordariomycetes</taxon>
        <taxon>Hypocreomycetidae</taxon>
        <taxon>Microascales</taxon>
        <taxon>Ceratocystidaceae</taxon>
        <taxon>Ceratocystis</taxon>
    </lineage>
</organism>
<protein>
    <recommendedName>
        <fullName evidence="4">Retrotransposon gag domain-containing protein</fullName>
    </recommendedName>
</protein>
<keyword evidence="3" id="KW-1185">Reference proteome</keyword>
<proteinExistence type="predicted"/>
<sequence>MDIDQSQESPNALQPQSLQFPSFNGNKGKYCIWKQCMVAALNLQRCTKLEDMILALQIALVEEANKGVGQDLEKLEKKPKAMTKDVWEILDKRFEDPFHRAQASEKLENVQQCGRPLDDYIAEYSDLLQQAGGEDYHEDVKI</sequence>
<accession>A0A0F8B020</accession>
<evidence type="ECO:0000313" key="2">
    <source>
        <dbReference type="EMBL" id="KKF92630.1"/>
    </source>
</evidence>
<dbReference type="EMBL" id="LBBL01000364">
    <property type="protein sequence ID" value="KKF92630.1"/>
    <property type="molecule type" value="Genomic_DNA"/>
</dbReference>